<dbReference type="InterPro" id="IPR036388">
    <property type="entry name" value="WH-like_DNA-bd_sf"/>
</dbReference>
<dbReference type="PANTHER" id="PTHR30537:SF20">
    <property type="entry name" value="TRANSCRIPTIONAL REGULATORY PROTEIN"/>
    <property type="match status" value="1"/>
</dbReference>
<evidence type="ECO:0000259" key="5">
    <source>
        <dbReference type="PROSITE" id="PS50931"/>
    </source>
</evidence>
<organism evidence="6">
    <name type="scientific">hydrothermal vent metagenome</name>
    <dbReference type="NCBI Taxonomy" id="652676"/>
    <lineage>
        <taxon>unclassified sequences</taxon>
        <taxon>metagenomes</taxon>
        <taxon>ecological metagenomes</taxon>
    </lineage>
</organism>
<dbReference type="GO" id="GO:0043565">
    <property type="term" value="F:sequence-specific DNA binding"/>
    <property type="evidence" value="ECO:0007669"/>
    <property type="project" value="TreeGrafter"/>
</dbReference>
<comment type="similarity">
    <text evidence="1">Belongs to the LysR transcriptional regulatory family.</text>
</comment>
<protein>
    <submittedName>
        <fullName evidence="6">Transcriptional regulator, LysR family</fullName>
    </submittedName>
</protein>
<gene>
    <name evidence="6" type="ORF">MNBD_ALPHA03-949</name>
</gene>
<dbReference type="SUPFAM" id="SSF53850">
    <property type="entry name" value="Periplasmic binding protein-like II"/>
    <property type="match status" value="1"/>
</dbReference>
<dbReference type="PROSITE" id="PS50931">
    <property type="entry name" value="HTH_LYSR"/>
    <property type="match status" value="1"/>
</dbReference>
<dbReference type="GO" id="GO:0003700">
    <property type="term" value="F:DNA-binding transcription factor activity"/>
    <property type="evidence" value="ECO:0007669"/>
    <property type="project" value="InterPro"/>
</dbReference>
<dbReference type="SUPFAM" id="SSF46785">
    <property type="entry name" value="Winged helix' DNA-binding domain"/>
    <property type="match status" value="1"/>
</dbReference>
<accession>A0A3B1BMW1</accession>
<sequence length="294" mass="33246">MDWDKLRIFHVVASSGSFTRAGDKLFLSQSAVSRQIKSLEEALNTILFNRHARGLSLTDEGEQLFKTAEEVMAKIHVTEQQLIEGTDIPRGELKISTTLSFGSTWMMNHMRSFIEKYPEIQVQLVVSDTDLDLTTRQADVAIRFHPAQQLDLIQKQLGVFHHHLYASPEYLSRKGRPNSMDDLDNHHIIAYGEFAQSPIKNIDWVLAGKNGVKRTPVLRINSIYGVLQAVKSGVGIAALPDYLVQGSTNVVRVLNDVEGPAFPAYLVYTQEARNSRRISVFKEYAIEQFKEARF</sequence>
<dbReference type="FunFam" id="1.10.10.10:FF:000001">
    <property type="entry name" value="LysR family transcriptional regulator"/>
    <property type="match status" value="1"/>
</dbReference>
<dbReference type="InterPro" id="IPR058163">
    <property type="entry name" value="LysR-type_TF_proteobact-type"/>
</dbReference>
<dbReference type="CDD" id="cd08422">
    <property type="entry name" value="PBP2_CrgA_like"/>
    <property type="match status" value="1"/>
</dbReference>
<evidence type="ECO:0000256" key="4">
    <source>
        <dbReference type="ARBA" id="ARBA00023163"/>
    </source>
</evidence>
<dbReference type="Gene3D" id="3.40.190.290">
    <property type="match status" value="1"/>
</dbReference>
<feature type="domain" description="HTH lysR-type" evidence="5">
    <location>
        <begin position="1"/>
        <end position="58"/>
    </location>
</feature>
<dbReference type="Pfam" id="PF03466">
    <property type="entry name" value="LysR_substrate"/>
    <property type="match status" value="1"/>
</dbReference>
<name>A0A3B1BMW1_9ZZZZ</name>
<dbReference type="PANTHER" id="PTHR30537">
    <property type="entry name" value="HTH-TYPE TRANSCRIPTIONAL REGULATOR"/>
    <property type="match status" value="1"/>
</dbReference>
<dbReference type="AlphaFoldDB" id="A0A3B1BMW1"/>
<dbReference type="InterPro" id="IPR036390">
    <property type="entry name" value="WH_DNA-bd_sf"/>
</dbReference>
<dbReference type="InterPro" id="IPR000847">
    <property type="entry name" value="LysR_HTH_N"/>
</dbReference>
<keyword evidence="2" id="KW-0805">Transcription regulation</keyword>
<dbReference type="InterPro" id="IPR005119">
    <property type="entry name" value="LysR_subst-bd"/>
</dbReference>
<evidence type="ECO:0000256" key="3">
    <source>
        <dbReference type="ARBA" id="ARBA00023125"/>
    </source>
</evidence>
<dbReference type="EMBL" id="UOFW01000151">
    <property type="protein sequence ID" value="VAX05997.1"/>
    <property type="molecule type" value="Genomic_DNA"/>
</dbReference>
<dbReference type="Gene3D" id="1.10.10.10">
    <property type="entry name" value="Winged helix-like DNA-binding domain superfamily/Winged helix DNA-binding domain"/>
    <property type="match status" value="1"/>
</dbReference>
<evidence type="ECO:0000256" key="2">
    <source>
        <dbReference type="ARBA" id="ARBA00023015"/>
    </source>
</evidence>
<proteinExistence type="inferred from homology"/>
<evidence type="ECO:0000313" key="6">
    <source>
        <dbReference type="EMBL" id="VAX05997.1"/>
    </source>
</evidence>
<reference evidence="6" key="1">
    <citation type="submission" date="2018-06" db="EMBL/GenBank/DDBJ databases">
        <authorList>
            <person name="Zhirakovskaya E."/>
        </authorList>
    </citation>
    <scope>NUCLEOTIDE SEQUENCE</scope>
</reference>
<dbReference type="PRINTS" id="PR00039">
    <property type="entry name" value="HTHLYSR"/>
</dbReference>
<keyword evidence="4" id="KW-0804">Transcription</keyword>
<evidence type="ECO:0000256" key="1">
    <source>
        <dbReference type="ARBA" id="ARBA00009437"/>
    </source>
</evidence>
<keyword evidence="3" id="KW-0238">DNA-binding</keyword>
<dbReference type="Pfam" id="PF00126">
    <property type="entry name" value="HTH_1"/>
    <property type="match status" value="1"/>
</dbReference>
<dbReference type="GO" id="GO:0006351">
    <property type="term" value="P:DNA-templated transcription"/>
    <property type="evidence" value="ECO:0007669"/>
    <property type="project" value="TreeGrafter"/>
</dbReference>